<dbReference type="VEuPathDB" id="FungiDB:BO71DRAFT_394055"/>
<accession>A0A319DPJ3</accession>
<sequence>MSRNWVPALVAIGVGVFTGYHTFQPAFKELQDERLKSTQSPAQSQEQKTAQPSTPTSNGDSPKPAA</sequence>
<evidence type="ECO:0000313" key="4">
    <source>
        <dbReference type="Proteomes" id="UP000247810"/>
    </source>
</evidence>
<evidence type="ECO:0000256" key="2">
    <source>
        <dbReference type="SAM" id="Phobius"/>
    </source>
</evidence>
<organism evidence="3 4">
    <name type="scientific">Aspergillus ellipticus CBS 707.79</name>
    <dbReference type="NCBI Taxonomy" id="1448320"/>
    <lineage>
        <taxon>Eukaryota</taxon>
        <taxon>Fungi</taxon>
        <taxon>Dikarya</taxon>
        <taxon>Ascomycota</taxon>
        <taxon>Pezizomycotina</taxon>
        <taxon>Eurotiomycetes</taxon>
        <taxon>Eurotiomycetidae</taxon>
        <taxon>Eurotiales</taxon>
        <taxon>Aspergillaceae</taxon>
        <taxon>Aspergillus</taxon>
        <taxon>Aspergillus subgen. Circumdati</taxon>
    </lineage>
</organism>
<dbReference type="EMBL" id="KZ825800">
    <property type="protein sequence ID" value="PYH99575.1"/>
    <property type="molecule type" value="Genomic_DNA"/>
</dbReference>
<dbReference type="Proteomes" id="UP000247810">
    <property type="component" value="Unassembled WGS sequence"/>
</dbReference>
<proteinExistence type="predicted"/>
<feature type="region of interest" description="Disordered" evidence="1">
    <location>
        <begin position="31"/>
        <end position="66"/>
    </location>
</feature>
<keyword evidence="2" id="KW-0472">Membrane</keyword>
<name>A0A319DPJ3_9EURO</name>
<keyword evidence="2" id="KW-0812">Transmembrane</keyword>
<keyword evidence="2" id="KW-1133">Transmembrane helix</keyword>
<dbReference type="OrthoDB" id="4093673at2759"/>
<dbReference type="InterPro" id="IPR057394">
    <property type="entry name" value="PIGBOS1"/>
</dbReference>
<feature type="compositionally biased region" description="Polar residues" evidence="1">
    <location>
        <begin position="37"/>
        <end position="60"/>
    </location>
</feature>
<evidence type="ECO:0000256" key="1">
    <source>
        <dbReference type="SAM" id="MobiDB-lite"/>
    </source>
</evidence>
<protein>
    <submittedName>
        <fullName evidence="3">Uncharacterized protein</fullName>
    </submittedName>
</protein>
<feature type="transmembrane region" description="Helical" evidence="2">
    <location>
        <begin position="6"/>
        <end position="27"/>
    </location>
</feature>
<reference evidence="3 4" key="1">
    <citation type="submission" date="2018-02" db="EMBL/GenBank/DDBJ databases">
        <title>The genomes of Aspergillus section Nigri reveals drivers in fungal speciation.</title>
        <authorList>
            <consortium name="DOE Joint Genome Institute"/>
            <person name="Vesth T.C."/>
            <person name="Nybo J."/>
            <person name="Theobald S."/>
            <person name="Brandl J."/>
            <person name="Frisvad J.C."/>
            <person name="Nielsen K.F."/>
            <person name="Lyhne E.K."/>
            <person name="Kogle M.E."/>
            <person name="Kuo A."/>
            <person name="Riley R."/>
            <person name="Clum A."/>
            <person name="Nolan M."/>
            <person name="Lipzen A."/>
            <person name="Salamov A."/>
            <person name="Henrissat B."/>
            <person name="Wiebenga A."/>
            <person name="De vries R.P."/>
            <person name="Grigoriev I.V."/>
            <person name="Mortensen U.H."/>
            <person name="Andersen M.R."/>
            <person name="Baker S.E."/>
        </authorList>
    </citation>
    <scope>NUCLEOTIDE SEQUENCE [LARGE SCALE GENOMIC DNA]</scope>
    <source>
        <strain evidence="3 4">CBS 707.79</strain>
    </source>
</reference>
<dbReference type="AlphaFoldDB" id="A0A319DPJ3"/>
<evidence type="ECO:0000313" key="3">
    <source>
        <dbReference type="EMBL" id="PYH99575.1"/>
    </source>
</evidence>
<dbReference type="Pfam" id="PF23670">
    <property type="entry name" value="PIGBOS1"/>
    <property type="match status" value="1"/>
</dbReference>
<keyword evidence="4" id="KW-1185">Reference proteome</keyword>
<gene>
    <name evidence="3" type="ORF">BO71DRAFT_394055</name>
</gene>